<evidence type="ECO:0000256" key="9">
    <source>
        <dbReference type="PIRSR" id="PIRSR016262-3"/>
    </source>
</evidence>
<dbReference type="Gene3D" id="3.30.930.10">
    <property type="entry name" value="Bira Bifunctional Protein, Domain 2"/>
    <property type="match status" value="1"/>
</dbReference>
<dbReference type="CDD" id="cd16444">
    <property type="entry name" value="LipB"/>
    <property type="match status" value="1"/>
</dbReference>
<dbReference type="GO" id="GO:0005737">
    <property type="term" value="C:cytoplasm"/>
    <property type="evidence" value="ECO:0007669"/>
    <property type="project" value="UniProtKB-SubCell"/>
</dbReference>
<evidence type="ECO:0000256" key="4">
    <source>
        <dbReference type="ARBA" id="ARBA00024732"/>
    </source>
</evidence>
<evidence type="ECO:0000256" key="6">
    <source>
        <dbReference type="PIRNR" id="PIRNR016262"/>
    </source>
</evidence>
<comment type="caution">
    <text evidence="11">The sequence shown here is derived from an EMBL/GenBank/DDBJ whole genome shotgun (WGS) entry which is preliminary data.</text>
</comment>
<evidence type="ECO:0000256" key="7">
    <source>
        <dbReference type="PIRSR" id="PIRSR016262-1"/>
    </source>
</evidence>
<feature type="binding site" evidence="5 8">
    <location>
        <begin position="157"/>
        <end position="159"/>
    </location>
    <ligand>
        <name>substrate</name>
    </ligand>
</feature>
<evidence type="ECO:0000259" key="10">
    <source>
        <dbReference type="PROSITE" id="PS51733"/>
    </source>
</evidence>
<dbReference type="EMBL" id="WHNX01000004">
    <property type="protein sequence ID" value="MPW24824.1"/>
    <property type="molecule type" value="Genomic_DNA"/>
</dbReference>
<dbReference type="RefSeq" id="WP_152801679.1">
    <property type="nucleotide sequence ID" value="NZ_WHNX01000004.1"/>
</dbReference>
<dbReference type="PIRSF" id="PIRSF016262">
    <property type="entry name" value="LPLase"/>
    <property type="match status" value="1"/>
</dbReference>
<keyword evidence="3 5" id="KW-0012">Acyltransferase</keyword>
<feature type="binding site" evidence="5 8">
    <location>
        <begin position="144"/>
        <end position="146"/>
    </location>
    <ligand>
        <name>substrate</name>
    </ligand>
</feature>
<dbReference type="NCBIfam" id="NF010925">
    <property type="entry name" value="PRK14345.1"/>
    <property type="match status" value="1"/>
</dbReference>
<evidence type="ECO:0000256" key="2">
    <source>
        <dbReference type="ARBA" id="ARBA00022679"/>
    </source>
</evidence>
<dbReference type="Pfam" id="PF21948">
    <property type="entry name" value="LplA-B_cat"/>
    <property type="match status" value="1"/>
</dbReference>
<evidence type="ECO:0000256" key="5">
    <source>
        <dbReference type="HAMAP-Rule" id="MF_00013"/>
    </source>
</evidence>
<dbReference type="AlphaFoldDB" id="A0A6A7K630"/>
<feature type="binding site" evidence="5 8">
    <location>
        <begin position="75"/>
        <end position="82"/>
    </location>
    <ligand>
        <name>substrate</name>
    </ligand>
</feature>
<dbReference type="GO" id="GO:0033819">
    <property type="term" value="F:lipoyl(octanoyl) transferase activity"/>
    <property type="evidence" value="ECO:0007669"/>
    <property type="project" value="UniProtKB-EC"/>
</dbReference>
<gene>
    <name evidence="5 11" type="primary">lipB</name>
    <name evidence="11" type="ORF">GC105_03340</name>
</gene>
<dbReference type="Proteomes" id="UP000440004">
    <property type="component" value="Unassembled WGS sequence"/>
</dbReference>
<name>A0A6A7K630_9FIRM</name>
<feature type="site" description="Lowers pKa of active site Cys" evidence="5 9">
    <location>
        <position position="141"/>
    </location>
</feature>
<dbReference type="PROSITE" id="PS51733">
    <property type="entry name" value="BPL_LPL_CATALYTIC"/>
    <property type="match status" value="1"/>
</dbReference>
<organism evidence="11 12">
    <name type="scientific">Alkalibaculum sporogenes</name>
    <dbReference type="NCBI Taxonomy" id="2655001"/>
    <lineage>
        <taxon>Bacteria</taxon>
        <taxon>Bacillati</taxon>
        <taxon>Bacillota</taxon>
        <taxon>Clostridia</taxon>
        <taxon>Eubacteriales</taxon>
        <taxon>Eubacteriaceae</taxon>
        <taxon>Alkalibaculum</taxon>
    </lineage>
</organism>
<keyword evidence="12" id="KW-1185">Reference proteome</keyword>
<sequence>MNINIVDLGIMDYGETLIIQERLRKLRIENKIEDTLLIVEHLPVLTLGCRGKKSNILVTDEFLKQKGINVINLNRGGDVTYHGPGQIVGYPIINLKNYNRDVRNFVWKLKEIFIRMLREQYKINVSGLDGEYTGVWFGNDKIVAIGIAISRMVSMHGFAFNVNTNLEDFRWINPCGFTDKGVTSLEKLLGHSMNMDEVKQLTINYFIELFEANQISLSLEELNNILEENNHG</sequence>
<comment type="pathway">
    <text evidence="1 5 6">Protein modification; protein lipoylation via endogenous pathway; protein N(6)-(lipoyl)lysine from octanoyl-[acyl-carrier-protein]: step 1/2.</text>
</comment>
<accession>A0A6A7K630</accession>
<feature type="active site" description="Acyl-thioester intermediate" evidence="5 7">
    <location>
        <position position="175"/>
    </location>
</feature>
<dbReference type="InterPro" id="IPR020605">
    <property type="entry name" value="Octanoyltransferase_CS"/>
</dbReference>
<dbReference type="PANTHER" id="PTHR10993">
    <property type="entry name" value="OCTANOYLTRANSFERASE"/>
    <property type="match status" value="1"/>
</dbReference>
<dbReference type="InterPro" id="IPR004143">
    <property type="entry name" value="BPL_LPL_catalytic"/>
</dbReference>
<dbReference type="HAMAP" id="MF_00013">
    <property type="entry name" value="LipB"/>
    <property type="match status" value="1"/>
</dbReference>
<comment type="similarity">
    <text evidence="5 6">Belongs to the LipB family.</text>
</comment>
<comment type="miscellaneous">
    <text evidence="5">In the reaction, the free carboxyl group of octanoic acid is attached via an amide linkage to the epsilon-amino group of a specific lysine residue of lipoyl domains of lipoate-dependent enzymes.</text>
</comment>
<dbReference type="NCBIfam" id="TIGR00214">
    <property type="entry name" value="lipB"/>
    <property type="match status" value="1"/>
</dbReference>
<dbReference type="SUPFAM" id="SSF55681">
    <property type="entry name" value="Class II aaRS and biotin synthetases"/>
    <property type="match status" value="1"/>
</dbReference>
<comment type="catalytic activity">
    <reaction evidence="5 6">
        <text>octanoyl-[ACP] + L-lysyl-[protein] = N(6)-octanoyl-L-lysyl-[protein] + holo-[ACP] + H(+)</text>
        <dbReference type="Rhea" id="RHEA:17665"/>
        <dbReference type="Rhea" id="RHEA-COMP:9636"/>
        <dbReference type="Rhea" id="RHEA-COMP:9685"/>
        <dbReference type="Rhea" id="RHEA-COMP:9752"/>
        <dbReference type="Rhea" id="RHEA-COMP:9928"/>
        <dbReference type="ChEBI" id="CHEBI:15378"/>
        <dbReference type="ChEBI" id="CHEBI:29969"/>
        <dbReference type="ChEBI" id="CHEBI:64479"/>
        <dbReference type="ChEBI" id="CHEBI:78463"/>
        <dbReference type="ChEBI" id="CHEBI:78809"/>
        <dbReference type="EC" id="2.3.1.181"/>
    </reaction>
</comment>
<evidence type="ECO:0000256" key="1">
    <source>
        <dbReference type="ARBA" id="ARBA00004821"/>
    </source>
</evidence>
<comment type="function">
    <text evidence="4 5 6">Catalyzes the transfer of endogenously produced octanoic acid from octanoyl-acyl-carrier-protein onto the lipoyl domains of lipoate-dependent enzymes. Lipoyl-ACP can also act as a substrate although octanoyl-ACP is likely to be the physiological substrate.</text>
</comment>
<dbReference type="GO" id="GO:0009249">
    <property type="term" value="P:protein lipoylation"/>
    <property type="evidence" value="ECO:0007669"/>
    <property type="project" value="InterPro"/>
</dbReference>
<comment type="subcellular location">
    <subcellularLocation>
        <location evidence="5">Cytoplasm</location>
    </subcellularLocation>
</comment>
<dbReference type="InterPro" id="IPR000544">
    <property type="entry name" value="Octanoyltransferase"/>
</dbReference>
<evidence type="ECO:0000313" key="12">
    <source>
        <dbReference type="Proteomes" id="UP000440004"/>
    </source>
</evidence>
<dbReference type="UniPathway" id="UPA00538">
    <property type="reaction ID" value="UER00592"/>
</dbReference>
<evidence type="ECO:0000313" key="11">
    <source>
        <dbReference type="EMBL" id="MPW24824.1"/>
    </source>
</evidence>
<keyword evidence="5" id="KW-0963">Cytoplasm</keyword>
<keyword evidence="2 5" id="KW-0808">Transferase</keyword>
<evidence type="ECO:0000256" key="3">
    <source>
        <dbReference type="ARBA" id="ARBA00023315"/>
    </source>
</evidence>
<evidence type="ECO:0000256" key="8">
    <source>
        <dbReference type="PIRSR" id="PIRSR016262-2"/>
    </source>
</evidence>
<proteinExistence type="inferred from homology"/>
<dbReference type="PROSITE" id="PS01313">
    <property type="entry name" value="LIPB"/>
    <property type="match status" value="1"/>
</dbReference>
<dbReference type="EC" id="2.3.1.181" evidence="5 6"/>
<protein>
    <recommendedName>
        <fullName evidence="5 6">Octanoyltransferase</fullName>
        <ecNumber evidence="5 6">2.3.1.181</ecNumber>
    </recommendedName>
    <alternativeName>
        <fullName evidence="5">Lipoate-protein ligase B</fullName>
    </alternativeName>
    <alternativeName>
        <fullName evidence="5">Lipoyl/octanoyl transferase</fullName>
    </alternativeName>
    <alternativeName>
        <fullName evidence="5">Octanoyl-[acyl-carrier-protein]-protein N-octanoyltransferase</fullName>
    </alternativeName>
</protein>
<reference evidence="11 12" key="1">
    <citation type="submission" date="2019-10" db="EMBL/GenBank/DDBJ databases">
        <title>Alkalibaculum tamaniensis sp.nov., a new alkaliphilic acetogen, isolated on methoxylated aromatics from a mud volcano.</title>
        <authorList>
            <person name="Khomyakova M.A."/>
            <person name="Merkel A.Y."/>
            <person name="Bonch-Osmolovskaya E.A."/>
            <person name="Slobodkin A.I."/>
        </authorList>
    </citation>
    <scope>NUCLEOTIDE SEQUENCE [LARGE SCALE GENOMIC DNA]</scope>
    <source>
        <strain evidence="11 12">M08DMB</strain>
    </source>
</reference>
<dbReference type="InterPro" id="IPR045864">
    <property type="entry name" value="aa-tRNA-synth_II/BPL/LPL"/>
</dbReference>
<dbReference type="PANTHER" id="PTHR10993:SF7">
    <property type="entry name" value="LIPOYLTRANSFERASE 2, MITOCHONDRIAL-RELATED"/>
    <property type="match status" value="1"/>
</dbReference>
<feature type="domain" description="BPL/LPL catalytic" evidence="10">
    <location>
        <begin position="30"/>
        <end position="214"/>
    </location>
</feature>